<comment type="caution">
    <text evidence="1">The sequence shown here is derived from an EMBL/GenBank/DDBJ whole genome shotgun (WGS) entry which is preliminary data.</text>
</comment>
<keyword evidence="2" id="KW-1185">Reference proteome</keyword>
<proteinExistence type="predicted"/>
<organism evidence="1 2">
    <name type="scientific">Cirrhinus molitorella</name>
    <name type="common">mud carp</name>
    <dbReference type="NCBI Taxonomy" id="172907"/>
    <lineage>
        <taxon>Eukaryota</taxon>
        <taxon>Metazoa</taxon>
        <taxon>Chordata</taxon>
        <taxon>Craniata</taxon>
        <taxon>Vertebrata</taxon>
        <taxon>Euteleostomi</taxon>
        <taxon>Actinopterygii</taxon>
        <taxon>Neopterygii</taxon>
        <taxon>Teleostei</taxon>
        <taxon>Ostariophysi</taxon>
        <taxon>Cypriniformes</taxon>
        <taxon>Cyprinidae</taxon>
        <taxon>Labeoninae</taxon>
        <taxon>Labeonini</taxon>
        <taxon>Cirrhinus</taxon>
    </lineage>
</organism>
<protein>
    <submittedName>
        <fullName evidence="1">Uncharacterized protein</fullName>
    </submittedName>
</protein>
<reference evidence="1 2" key="1">
    <citation type="submission" date="2023-09" db="EMBL/GenBank/DDBJ databases">
        <authorList>
            <person name="Wang M."/>
        </authorList>
    </citation>
    <scope>NUCLEOTIDE SEQUENCE [LARGE SCALE GENOMIC DNA]</scope>
    <source>
        <strain evidence="1">GT-2023</strain>
        <tissue evidence="1">Liver</tissue>
    </source>
</reference>
<evidence type="ECO:0000313" key="1">
    <source>
        <dbReference type="EMBL" id="KAL1258783.1"/>
    </source>
</evidence>
<sequence>MFIEIKERMRRCQSGRRRRRHGKVLILHIPSAVVSGRVSASTCVGERPSTLIIHICIHKEMAVIIAHTDEDHQRMEK</sequence>
<accession>A0ABR3M521</accession>
<dbReference type="EMBL" id="JAYMGO010000016">
    <property type="protein sequence ID" value="KAL1258783.1"/>
    <property type="molecule type" value="Genomic_DNA"/>
</dbReference>
<gene>
    <name evidence="1" type="ORF">QQF64_009360</name>
</gene>
<evidence type="ECO:0000313" key="2">
    <source>
        <dbReference type="Proteomes" id="UP001558613"/>
    </source>
</evidence>
<name>A0ABR3M521_9TELE</name>
<dbReference type="Proteomes" id="UP001558613">
    <property type="component" value="Unassembled WGS sequence"/>
</dbReference>